<dbReference type="EMBL" id="RBTH01000224">
    <property type="protein sequence ID" value="RMT44693.1"/>
    <property type="molecule type" value="Genomic_DNA"/>
</dbReference>
<organism evidence="1 2">
    <name type="scientific">Pseudomonas syringae pv. solidagae</name>
    <dbReference type="NCBI Taxonomy" id="264458"/>
    <lineage>
        <taxon>Bacteria</taxon>
        <taxon>Pseudomonadati</taxon>
        <taxon>Pseudomonadota</taxon>
        <taxon>Gammaproteobacteria</taxon>
        <taxon>Pseudomonadales</taxon>
        <taxon>Pseudomonadaceae</taxon>
        <taxon>Pseudomonas</taxon>
        <taxon>Pseudomonas syringae</taxon>
    </lineage>
</organism>
<proteinExistence type="predicted"/>
<sequence>MIVLIDVLRGMAYWRGVTGNLPGMTSGAGLKPKDAQCLLPCVDMLSSCFS</sequence>
<dbReference type="AlphaFoldDB" id="A0A0P9Z245"/>
<evidence type="ECO:0000313" key="2">
    <source>
        <dbReference type="Proteomes" id="UP000268096"/>
    </source>
</evidence>
<accession>A0A0P9Z245</accession>
<protein>
    <submittedName>
        <fullName evidence="1">Uncharacterized protein</fullName>
    </submittedName>
</protein>
<evidence type="ECO:0000313" key="1">
    <source>
        <dbReference type="EMBL" id="RMT44693.1"/>
    </source>
</evidence>
<reference evidence="1 2" key="1">
    <citation type="submission" date="2018-08" db="EMBL/GenBank/DDBJ databases">
        <title>Recombination of ecologically and evolutionarily significant loci maintains genetic cohesion in the Pseudomonas syringae species complex.</title>
        <authorList>
            <person name="Dillon M."/>
            <person name="Thakur S."/>
            <person name="Almeida R.N.D."/>
            <person name="Weir B.S."/>
            <person name="Guttman D.S."/>
        </authorList>
    </citation>
    <scope>NUCLEOTIDE SEQUENCE [LARGE SCALE GENOMIC DNA]</scope>
    <source>
        <strain evidence="1 2">ICMP 16926</strain>
    </source>
</reference>
<comment type="caution">
    <text evidence="1">The sequence shown here is derived from an EMBL/GenBank/DDBJ whole genome shotgun (WGS) entry which is preliminary data.</text>
</comment>
<name>A0A0P9Z245_PSESX</name>
<gene>
    <name evidence="1" type="ORF">ALP48_102083</name>
</gene>
<dbReference type="Proteomes" id="UP000268096">
    <property type="component" value="Unassembled WGS sequence"/>
</dbReference>